<feature type="compositionally biased region" description="Basic and acidic residues" evidence="2">
    <location>
        <begin position="557"/>
        <end position="566"/>
    </location>
</feature>
<dbReference type="EnsemblMetazoa" id="CLYHEMT020696.1">
    <property type="protein sequence ID" value="CLYHEMP020696.1"/>
    <property type="gene ID" value="CLYHEMG020696"/>
</dbReference>
<feature type="region of interest" description="Disordered" evidence="2">
    <location>
        <begin position="459"/>
        <end position="867"/>
    </location>
</feature>
<dbReference type="SUPFAM" id="SSF52266">
    <property type="entry name" value="SGNH hydrolase"/>
    <property type="match status" value="1"/>
</dbReference>
<evidence type="ECO:0000313" key="4">
    <source>
        <dbReference type="Proteomes" id="UP000594262"/>
    </source>
</evidence>
<dbReference type="InterPro" id="IPR036514">
    <property type="entry name" value="SGNH_hydro_sf"/>
</dbReference>
<reference evidence="3" key="1">
    <citation type="submission" date="2021-01" db="UniProtKB">
        <authorList>
            <consortium name="EnsemblMetazoa"/>
        </authorList>
    </citation>
    <scope>IDENTIFICATION</scope>
</reference>
<feature type="compositionally biased region" description="Basic and acidic residues" evidence="2">
    <location>
        <begin position="852"/>
        <end position="867"/>
    </location>
</feature>
<feature type="compositionally biased region" description="Low complexity" evidence="2">
    <location>
        <begin position="567"/>
        <end position="634"/>
    </location>
</feature>
<feature type="compositionally biased region" description="Basic and acidic residues" evidence="2">
    <location>
        <begin position="661"/>
        <end position="689"/>
    </location>
</feature>
<name>A0A7M5XBF9_9CNID</name>
<dbReference type="OrthoDB" id="9975373at2759"/>
<comment type="similarity">
    <text evidence="1">Belongs to the PC-esterase family.</text>
</comment>
<feature type="region of interest" description="Disordered" evidence="2">
    <location>
        <begin position="370"/>
        <end position="418"/>
    </location>
</feature>
<organism evidence="3 4">
    <name type="scientific">Clytia hemisphaerica</name>
    <dbReference type="NCBI Taxonomy" id="252671"/>
    <lineage>
        <taxon>Eukaryota</taxon>
        <taxon>Metazoa</taxon>
        <taxon>Cnidaria</taxon>
        <taxon>Hydrozoa</taxon>
        <taxon>Hydroidolina</taxon>
        <taxon>Leptothecata</taxon>
        <taxon>Obeliida</taxon>
        <taxon>Clytiidae</taxon>
        <taxon>Clytia</taxon>
    </lineage>
</organism>
<feature type="compositionally biased region" description="Basic and acidic residues" evidence="2">
    <location>
        <begin position="399"/>
        <end position="418"/>
    </location>
</feature>
<sequence>MALYLHEDAKELLAGKTLVVIGDSVERSVYKDLVCLLQENRYLTDQELRKKGEESFIGDELVYGGVKGEMKNSIDYRESRYYKADNEACCRYYFVTICYGDYVEEVLQELSCEPTDVIVMNSLLWDVHRHGKKGIEQYEQNLEKLVAALRRLLPDCLFIWLTTPPVHIKSKGGFLMRPGTDMVKINEVKFCNEIAREVFTNANNVDRRFRIVDLDAVFKYFEHHRATDGVHWNERAHRRMSNMILEEVSKAFNKTVPRIIGRYDSMWDEGNRPQQNEYQNFHDPHQSQNWGEEYNDHDMSWGQHHQGPPHHGYENGWDGYDHGPMPPHHGPPHGFPPYGMPYGPPLPLPPALCPDLDDLGQARSLVEYQEECQRKRKRDGENNETSVPEKKYRFGVTPRKNDPRKQEEEKGPNVTIIEDKDGKMKKLVDLGDGVTCHVEMSEKEIKNYKDKLEKERLEKLKKEKEERERKEKQAKQLEEEKRKKEAEAKAKEAEEKEKAAGKLKSIDVSKLPLVSEVPDDNTKEGEADKKPKESKGGLSKIASKMLSFIKNPIDTIKGNDKKKSPTTEKASSTTASSSTVTSPAASTTAKTPAATVSSKNSSPPTTTTTNETAASTVTQSTPSTSETTKPETSSPGKESQRNTLSDTKPAVNSEIENTLKSLDDMKPKIVPPADEKPKVLESVKTKQDVSKAPVNSLVEKLRERSTNPTKATTSENFSSTAPSEPVDHLALLSSLSNPFSKAKNKLPPPPTPPISKPTQDDSLLDDADDTDTEADDSLLEEKPANPLKRKLQQSQPNAKPAKLAKTNKVSPKLPTVAKATATATTPLKKKKKSKHPGETKEERKIRRAAKKERKEKLKAEKEAKKNQGEVLQTISTVTGNVTGGNMDANDNPQWNLPFVNDGPVAPRARSATWAPSYYPTYSNQQRQQQNVVRPSPQQPVVQQPTQHALPQPVLYNNTPAVVQQQIQLPTTPQQPVLQQQKSQQLYIDEYGQTYTLEEETYVVGPSGQLQTVQQQAATNATYLQQQQQLVQTQQIAYQGPHQIRYL</sequence>
<feature type="compositionally biased region" description="Pro residues" evidence="2">
    <location>
        <begin position="746"/>
        <end position="755"/>
    </location>
</feature>
<dbReference type="AlphaFoldDB" id="A0A7M5XBF9"/>
<dbReference type="PANTHER" id="PTHR14469:SF0">
    <property type="entry name" value="FAMILY WITH SEQUENCE SIMILARITY 113"/>
    <property type="match status" value="1"/>
</dbReference>
<dbReference type="PANTHER" id="PTHR14469">
    <property type="entry name" value="SARCOMA ANTIGEN NY-SAR-23"/>
    <property type="match status" value="1"/>
</dbReference>
<feature type="compositionally biased region" description="Basic and acidic residues" evidence="2">
    <location>
        <begin position="459"/>
        <end position="507"/>
    </location>
</feature>
<feature type="compositionally biased region" description="Acidic residues" evidence="2">
    <location>
        <begin position="762"/>
        <end position="778"/>
    </location>
</feature>
<feature type="compositionally biased region" description="Basic and acidic residues" evidence="2">
    <location>
        <begin position="520"/>
        <end position="535"/>
    </location>
</feature>
<feature type="compositionally biased region" description="Polar residues" evidence="2">
    <location>
        <begin position="635"/>
        <end position="646"/>
    </location>
</feature>
<protein>
    <submittedName>
        <fullName evidence="3">Uncharacterized protein</fullName>
    </submittedName>
</protein>
<feature type="region of interest" description="Disordered" evidence="2">
    <location>
        <begin position="299"/>
        <end position="319"/>
    </location>
</feature>
<accession>A0A7M5XBF9</accession>
<evidence type="ECO:0000256" key="2">
    <source>
        <dbReference type="SAM" id="MobiDB-lite"/>
    </source>
</evidence>
<dbReference type="Proteomes" id="UP000594262">
    <property type="component" value="Unplaced"/>
</dbReference>
<feature type="compositionally biased region" description="Low complexity" evidence="2">
    <location>
        <begin position="811"/>
        <end position="826"/>
    </location>
</feature>
<evidence type="ECO:0000256" key="1">
    <source>
        <dbReference type="ARBA" id="ARBA00037957"/>
    </source>
</evidence>
<dbReference type="GeneID" id="136812166"/>
<proteinExistence type="inferred from homology"/>
<evidence type="ECO:0000313" key="3">
    <source>
        <dbReference type="EnsemblMetazoa" id="CLYHEMP020696.1"/>
    </source>
</evidence>
<dbReference type="Gene3D" id="3.40.50.1110">
    <property type="entry name" value="SGNH hydrolase"/>
    <property type="match status" value="1"/>
</dbReference>
<feature type="compositionally biased region" description="Polar residues" evidence="2">
    <location>
        <begin position="706"/>
        <end position="722"/>
    </location>
</feature>
<keyword evidence="4" id="KW-1185">Reference proteome</keyword>
<feature type="compositionally biased region" description="Basic and acidic residues" evidence="2">
    <location>
        <begin position="835"/>
        <end position="844"/>
    </location>
</feature>
<dbReference type="RefSeq" id="XP_066924744.1">
    <property type="nucleotide sequence ID" value="XM_067068643.1"/>
</dbReference>